<accession>A0A382BH02</accession>
<gene>
    <name evidence="1" type="ORF">METZ01_LOCUS165743</name>
</gene>
<dbReference type="AlphaFoldDB" id="A0A382BH02"/>
<proteinExistence type="predicted"/>
<name>A0A382BH02_9ZZZZ</name>
<reference evidence="1" key="1">
    <citation type="submission" date="2018-05" db="EMBL/GenBank/DDBJ databases">
        <authorList>
            <person name="Lanie J.A."/>
            <person name="Ng W.-L."/>
            <person name="Kazmierczak K.M."/>
            <person name="Andrzejewski T.M."/>
            <person name="Davidsen T.M."/>
            <person name="Wayne K.J."/>
            <person name="Tettelin H."/>
            <person name="Glass J.I."/>
            <person name="Rusch D."/>
            <person name="Podicherti R."/>
            <person name="Tsui H.-C.T."/>
            <person name="Winkler M.E."/>
        </authorList>
    </citation>
    <scope>NUCLEOTIDE SEQUENCE</scope>
</reference>
<protein>
    <submittedName>
        <fullName evidence="1">Uncharacterized protein</fullName>
    </submittedName>
</protein>
<evidence type="ECO:0000313" key="1">
    <source>
        <dbReference type="EMBL" id="SVB12889.1"/>
    </source>
</evidence>
<sequence>MELNWLNFMLTLIHTVEVEHKKIKYLLSISIISIQSSDL</sequence>
<organism evidence="1">
    <name type="scientific">marine metagenome</name>
    <dbReference type="NCBI Taxonomy" id="408172"/>
    <lineage>
        <taxon>unclassified sequences</taxon>
        <taxon>metagenomes</taxon>
        <taxon>ecological metagenomes</taxon>
    </lineage>
</organism>
<dbReference type="EMBL" id="UINC01029711">
    <property type="protein sequence ID" value="SVB12889.1"/>
    <property type="molecule type" value="Genomic_DNA"/>
</dbReference>